<dbReference type="InterPro" id="IPR002933">
    <property type="entry name" value="Peptidase_M20"/>
</dbReference>
<comment type="caution">
    <text evidence="10">The sequence shown here is derived from an EMBL/GenBank/DDBJ whole genome shotgun (WGS) entry which is preliminary data.</text>
</comment>
<evidence type="ECO:0000313" key="10">
    <source>
        <dbReference type="EMBL" id="KAA6349475.1"/>
    </source>
</evidence>
<dbReference type="FunFam" id="3.40.630.10:FF:000015">
    <property type="entry name" value="Aminoacyl-histidine dipeptidase PepD"/>
    <property type="match status" value="1"/>
</dbReference>
<keyword evidence="4" id="KW-0479">Metal-binding</keyword>
<evidence type="ECO:0000256" key="8">
    <source>
        <dbReference type="ARBA" id="ARBA00023285"/>
    </source>
</evidence>
<name>A0A5J4SW79_9ZZZZ</name>
<feature type="domain" description="Peptidase M20 dimerisation" evidence="9">
    <location>
        <begin position="207"/>
        <end position="292"/>
    </location>
</feature>
<evidence type="ECO:0000259" key="9">
    <source>
        <dbReference type="Pfam" id="PF07687"/>
    </source>
</evidence>
<dbReference type="EC" id="3.4.13.18" evidence="10"/>
<keyword evidence="10" id="KW-0224">Dipeptidase</keyword>
<proteinExistence type="predicted"/>
<keyword evidence="5 10" id="KW-0378">Hydrolase</keyword>
<keyword evidence="6" id="KW-0862">Zinc</keyword>
<dbReference type="PANTHER" id="PTHR43501">
    <property type="entry name" value="CYTOSOL NON-SPECIFIC DIPEPTIDASE"/>
    <property type="match status" value="1"/>
</dbReference>
<dbReference type="CDD" id="cd03890">
    <property type="entry name" value="M20_pepD"/>
    <property type="match status" value="1"/>
</dbReference>
<reference evidence="10" key="1">
    <citation type="submission" date="2019-03" db="EMBL/GenBank/DDBJ databases">
        <title>Single cell metagenomics reveals metabolic interactions within the superorganism composed of flagellate Streblomastix strix and complex community of Bacteroidetes bacteria on its surface.</title>
        <authorList>
            <person name="Treitli S.C."/>
            <person name="Kolisko M."/>
            <person name="Husnik F."/>
            <person name="Keeling P."/>
            <person name="Hampl V."/>
        </authorList>
    </citation>
    <scope>NUCLEOTIDE SEQUENCE</scope>
    <source>
        <strain evidence="10">STM</strain>
    </source>
</reference>
<protein>
    <submittedName>
        <fullName evidence="10">Cytosol non-specific dipeptidase</fullName>
        <ecNumber evidence="10">3.4.13.18</ecNumber>
    </submittedName>
</protein>
<dbReference type="Pfam" id="PF07687">
    <property type="entry name" value="M20_dimer"/>
    <property type="match status" value="1"/>
</dbReference>
<dbReference type="GO" id="GO:0005829">
    <property type="term" value="C:cytosol"/>
    <property type="evidence" value="ECO:0007669"/>
    <property type="project" value="TreeGrafter"/>
</dbReference>
<dbReference type="InterPro" id="IPR001160">
    <property type="entry name" value="Peptidase_M20C"/>
</dbReference>
<dbReference type="PANTHER" id="PTHR43501:SF1">
    <property type="entry name" value="CYTOSOL NON-SPECIFIC DIPEPTIDASE"/>
    <property type="match status" value="1"/>
</dbReference>
<dbReference type="NCBIfam" id="TIGR01893">
    <property type="entry name" value="aa-his-dipept"/>
    <property type="match status" value="1"/>
</dbReference>
<sequence>MKSIQSLTPQNVWKHFYSLTQVPRPSGFMQPVTAFLLNFGKGLGLESFVDETGNVIIRKPATAGMDNRKGVILQAHMDMVPQKNSDTNHNFEEHPIETYIDGDWVKAKGTTLGADNGLGVAAIMAVLEDKGLKHGPLEALITKDEETGMYGAFGVRPETINGEILLNLDSEDEGELYIGCAGGIDVTATMRYKEVTPSKEDIAFKVTLKNLRGGHSGLEINAGRANANKLAVRFVYDAIIREKARLASWEGGNMRNAIPREVQVVVTVPVENEKSFLKLVADFETIFNEEYGVIETPVVFVAERVDLPKGIVPEEIQDVLVRSIYACPDGMMRMIPAIPDTVETSSNLAIIAIGSGEVAIKILARSSCDSMKTNVANSLESCFSLIGMKVERTGEYSGWQPNVNSPILQTMKVSYKELFGVEPEVKVVHAGLECGIIGANIKGLDMISFGPTLRSPHSPDERVYIPSVTKFYDFLTATLGNIPVKE</sequence>
<evidence type="ECO:0000256" key="4">
    <source>
        <dbReference type="ARBA" id="ARBA00022723"/>
    </source>
</evidence>
<evidence type="ECO:0000256" key="3">
    <source>
        <dbReference type="ARBA" id="ARBA00022670"/>
    </source>
</evidence>
<comment type="cofactor">
    <cofactor evidence="1">
        <name>Co(2+)</name>
        <dbReference type="ChEBI" id="CHEBI:48828"/>
    </cofactor>
</comment>
<keyword evidence="7" id="KW-0482">Metalloprotease</keyword>
<dbReference type="EMBL" id="SNRY01000046">
    <property type="protein sequence ID" value="KAA6349475.1"/>
    <property type="molecule type" value="Genomic_DNA"/>
</dbReference>
<dbReference type="Gene3D" id="3.40.630.10">
    <property type="entry name" value="Zn peptidases"/>
    <property type="match status" value="2"/>
</dbReference>
<dbReference type="Pfam" id="PF01546">
    <property type="entry name" value="Peptidase_M20"/>
    <property type="match status" value="1"/>
</dbReference>
<dbReference type="AlphaFoldDB" id="A0A5J4SW79"/>
<dbReference type="PRINTS" id="PR00934">
    <property type="entry name" value="XHISDIPTASE"/>
</dbReference>
<organism evidence="10">
    <name type="scientific">termite gut metagenome</name>
    <dbReference type="NCBI Taxonomy" id="433724"/>
    <lineage>
        <taxon>unclassified sequences</taxon>
        <taxon>metagenomes</taxon>
        <taxon>organismal metagenomes</taxon>
    </lineage>
</organism>
<evidence type="ECO:0000256" key="7">
    <source>
        <dbReference type="ARBA" id="ARBA00023049"/>
    </source>
</evidence>
<accession>A0A5J4SW79</accession>
<dbReference type="FunFam" id="3.40.630.10:FF:000018">
    <property type="entry name" value="Aminoacyl-histidine dipeptidase PepD"/>
    <property type="match status" value="1"/>
</dbReference>
<keyword evidence="3" id="KW-0645">Protease</keyword>
<comment type="cofactor">
    <cofactor evidence="2">
        <name>Zn(2+)</name>
        <dbReference type="ChEBI" id="CHEBI:29105"/>
    </cofactor>
</comment>
<evidence type="ECO:0000256" key="2">
    <source>
        <dbReference type="ARBA" id="ARBA00001947"/>
    </source>
</evidence>
<evidence type="ECO:0000256" key="5">
    <source>
        <dbReference type="ARBA" id="ARBA00022801"/>
    </source>
</evidence>
<dbReference type="SUPFAM" id="SSF53187">
    <property type="entry name" value="Zn-dependent exopeptidases"/>
    <property type="match status" value="1"/>
</dbReference>
<keyword evidence="8" id="KW-0170">Cobalt</keyword>
<dbReference type="PIRSF" id="PIRSF016599">
    <property type="entry name" value="Xaa-His_dipept"/>
    <property type="match status" value="1"/>
</dbReference>
<dbReference type="GO" id="GO:0006508">
    <property type="term" value="P:proteolysis"/>
    <property type="evidence" value="ECO:0007669"/>
    <property type="project" value="UniProtKB-KW"/>
</dbReference>
<dbReference type="GO" id="GO:0070573">
    <property type="term" value="F:metallodipeptidase activity"/>
    <property type="evidence" value="ECO:0007669"/>
    <property type="project" value="TreeGrafter"/>
</dbReference>
<evidence type="ECO:0000256" key="6">
    <source>
        <dbReference type="ARBA" id="ARBA00022833"/>
    </source>
</evidence>
<dbReference type="GO" id="GO:0046872">
    <property type="term" value="F:metal ion binding"/>
    <property type="evidence" value="ECO:0007669"/>
    <property type="project" value="UniProtKB-KW"/>
</dbReference>
<dbReference type="InterPro" id="IPR011650">
    <property type="entry name" value="Peptidase_M20_dimer"/>
</dbReference>
<evidence type="ECO:0000256" key="1">
    <source>
        <dbReference type="ARBA" id="ARBA00001941"/>
    </source>
</evidence>
<gene>
    <name evidence="10" type="ORF">EZS27_003072</name>
</gene>